<keyword evidence="3" id="KW-1185">Reference proteome</keyword>
<evidence type="ECO:0000313" key="2">
    <source>
        <dbReference type="EMBL" id="GFH08430.1"/>
    </source>
</evidence>
<accession>A0A699YE59</accession>
<feature type="compositionally biased region" description="Basic and acidic residues" evidence="1">
    <location>
        <begin position="132"/>
        <end position="147"/>
    </location>
</feature>
<name>A0A699YE59_HAELA</name>
<evidence type="ECO:0000313" key="3">
    <source>
        <dbReference type="Proteomes" id="UP000485058"/>
    </source>
</evidence>
<gene>
    <name evidence="2" type="ORF">HaLaN_03391</name>
</gene>
<dbReference type="EMBL" id="BLLF01000161">
    <property type="protein sequence ID" value="GFH08430.1"/>
    <property type="molecule type" value="Genomic_DNA"/>
</dbReference>
<organism evidence="2 3">
    <name type="scientific">Haematococcus lacustris</name>
    <name type="common">Green alga</name>
    <name type="synonym">Haematococcus pluvialis</name>
    <dbReference type="NCBI Taxonomy" id="44745"/>
    <lineage>
        <taxon>Eukaryota</taxon>
        <taxon>Viridiplantae</taxon>
        <taxon>Chlorophyta</taxon>
        <taxon>core chlorophytes</taxon>
        <taxon>Chlorophyceae</taxon>
        <taxon>CS clade</taxon>
        <taxon>Chlamydomonadales</taxon>
        <taxon>Haematococcaceae</taxon>
        <taxon>Haematococcus</taxon>
    </lineage>
</organism>
<reference evidence="2 3" key="1">
    <citation type="submission" date="2020-02" db="EMBL/GenBank/DDBJ databases">
        <title>Draft genome sequence of Haematococcus lacustris strain NIES-144.</title>
        <authorList>
            <person name="Morimoto D."/>
            <person name="Nakagawa S."/>
            <person name="Yoshida T."/>
            <person name="Sawayama S."/>
        </authorList>
    </citation>
    <scope>NUCLEOTIDE SEQUENCE [LARGE SCALE GENOMIC DNA]</scope>
    <source>
        <strain evidence="2 3">NIES-144</strain>
    </source>
</reference>
<proteinExistence type="predicted"/>
<evidence type="ECO:0000256" key="1">
    <source>
        <dbReference type="SAM" id="MobiDB-lite"/>
    </source>
</evidence>
<sequence>MSDTHPGLLYRTPLIAGPHHEAAADSAHKHLPTRALHQLGFAIAYSERHSLLAPPVATTHRCCWAAHPLPAAATSLASSRCAPHTPPMPGSRAEQGSPPRSAPAPCSPAPQQPGGANVMAAVVLCRLGKAARKQESPSDPGPAKRSDGPVAAHGWRGWGW</sequence>
<feature type="region of interest" description="Disordered" evidence="1">
    <location>
        <begin position="130"/>
        <end position="160"/>
    </location>
</feature>
<dbReference type="Proteomes" id="UP000485058">
    <property type="component" value="Unassembled WGS sequence"/>
</dbReference>
<feature type="region of interest" description="Disordered" evidence="1">
    <location>
        <begin position="75"/>
        <end position="113"/>
    </location>
</feature>
<comment type="caution">
    <text evidence="2">The sequence shown here is derived from an EMBL/GenBank/DDBJ whole genome shotgun (WGS) entry which is preliminary data.</text>
</comment>
<feature type="compositionally biased region" description="Pro residues" evidence="1">
    <location>
        <begin position="100"/>
        <end position="111"/>
    </location>
</feature>
<protein>
    <submittedName>
        <fullName evidence="2">Uncharacterized protein</fullName>
    </submittedName>
</protein>
<dbReference type="AlphaFoldDB" id="A0A699YE59"/>